<evidence type="ECO:0000256" key="2">
    <source>
        <dbReference type="ARBA" id="ARBA00008164"/>
    </source>
</evidence>
<keyword evidence="5" id="KW-0735">Signal-anchor</keyword>
<dbReference type="PANTHER" id="PTHR15351">
    <property type="entry name" value="ERLIN (ER LIPID RAFT ASSOCIATED PROTEIN) HOMOLOG"/>
    <property type="match status" value="1"/>
</dbReference>
<dbReference type="GO" id="GO:0032933">
    <property type="term" value="P:SREBP signaling pathway"/>
    <property type="evidence" value="ECO:0007669"/>
    <property type="project" value="TreeGrafter"/>
</dbReference>
<evidence type="ECO:0000256" key="5">
    <source>
        <dbReference type="ARBA" id="ARBA00022968"/>
    </source>
</evidence>
<keyword evidence="6 9" id="KW-1133">Transmembrane helix</keyword>
<protein>
    <recommendedName>
        <fullName evidence="10">Band 7 domain-containing protein</fullName>
    </recommendedName>
</protein>
<keyword evidence="8" id="KW-0325">Glycoprotein</keyword>
<evidence type="ECO:0000256" key="7">
    <source>
        <dbReference type="ARBA" id="ARBA00023136"/>
    </source>
</evidence>
<dbReference type="GO" id="GO:0031625">
    <property type="term" value="F:ubiquitin protein ligase binding"/>
    <property type="evidence" value="ECO:0007669"/>
    <property type="project" value="InterPro"/>
</dbReference>
<dbReference type="Pfam" id="PF01145">
    <property type="entry name" value="Band_7"/>
    <property type="match status" value="1"/>
</dbReference>
<feature type="domain" description="Band 7" evidence="10">
    <location>
        <begin position="67"/>
        <end position="223"/>
    </location>
</feature>
<evidence type="ECO:0000256" key="3">
    <source>
        <dbReference type="ARBA" id="ARBA00022692"/>
    </source>
</evidence>
<comment type="subcellular location">
    <subcellularLocation>
        <location evidence="1">Endoplasmic reticulum membrane</location>
        <topology evidence="1">Single-pass type II membrane protein</topology>
    </subcellularLocation>
</comment>
<proteinExistence type="inferred from homology"/>
<evidence type="ECO:0000313" key="11">
    <source>
        <dbReference type="EMBL" id="KAB5544573.1"/>
    </source>
</evidence>
<keyword evidence="3 9" id="KW-0812">Transmembrane</keyword>
<evidence type="ECO:0000259" key="10">
    <source>
        <dbReference type="SMART" id="SM00244"/>
    </source>
</evidence>
<evidence type="ECO:0000256" key="1">
    <source>
        <dbReference type="ARBA" id="ARBA00004648"/>
    </source>
</evidence>
<name>A0A5N5LPC5_9ROSI</name>
<dbReference type="CDD" id="cd03406">
    <property type="entry name" value="SPFH_like_u3"/>
    <property type="match status" value="1"/>
</dbReference>
<evidence type="ECO:0000256" key="8">
    <source>
        <dbReference type="ARBA" id="ARBA00023180"/>
    </source>
</evidence>
<dbReference type="Proteomes" id="UP000326939">
    <property type="component" value="Chromosome 8"/>
</dbReference>
<dbReference type="GO" id="GO:0015485">
    <property type="term" value="F:cholesterol binding"/>
    <property type="evidence" value="ECO:0007669"/>
    <property type="project" value="TreeGrafter"/>
</dbReference>
<reference evidence="12" key="1">
    <citation type="journal article" date="2019" name="Gigascience">
        <title>De novo genome assembly of the endangered Acer yangbiense, a plant species with extremely small populations endemic to Yunnan Province, China.</title>
        <authorList>
            <person name="Yang J."/>
            <person name="Wariss H.M."/>
            <person name="Tao L."/>
            <person name="Zhang R."/>
            <person name="Yun Q."/>
            <person name="Hollingsworth P."/>
            <person name="Dao Z."/>
            <person name="Luo G."/>
            <person name="Guo H."/>
            <person name="Ma Y."/>
            <person name="Sun W."/>
        </authorList>
    </citation>
    <scope>NUCLEOTIDE SEQUENCE [LARGE SCALE GENOMIC DNA]</scope>
    <source>
        <strain evidence="12">cv. br00</strain>
    </source>
</reference>
<evidence type="ECO:0000256" key="9">
    <source>
        <dbReference type="SAM" id="Phobius"/>
    </source>
</evidence>
<dbReference type="PANTHER" id="PTHR15351:SF3">
    <property type="entry name" value="ERLIN"/>
    <property type="match status" value="1"/>
</dbReference>
<sequence length="453" mass="50428">MDPQQQRTGAPQRGPPQTGDSSPILTVLLFFLAILALVISPSPDLNLFQRLVYIAIPLSSNIMNSLSILHQVPEGHVGVYWTGGALLQTITDPGFHLKMPLITQYEPVQVTLQTDQGYSVWYKGGVMINFEKIEVVNRLGKGYVYETLLNYGVQYDKTWIYDKIHHEINQFCRSRTLQEIGEKMKDALQGDCTRYAPGIEIISVRVTKPTIPQSIRRNFEHMEEERSKVLISIERQRVVEKEAETTKKIAISEAEKNAKVSKILMEQKLMEKDSARQQQEIGNQMYMAHENILADAAFYRAMKEAEANKLKLTPQFLELKFIEAIANNTKIFFGDKVPNMVLDQRLLGNFLQRMPGEMAREVNSEKCTGENSLGAPALCVYFMGCTDGKSPRKRQNIAQGTAGASPGRASGVPGERALKAACAASSRRQKRTSAVTGDAPGCALSSVAARSLN</sequence>
<dbReference type="InterPro" id="IPR001107">
    <property type="entry name" value="Band_7"/>
</dbReference>
<comment type="caution">
    <text evidence="11">The sequence shown here is derived from an EMBL/GenBank/DDBJ whole genome shotgun (WGS) entry which is preliminary data.</text>
</comment>
<evidence type="ECO:0000313" key="12">
    <source>
        <dbReference type="Proteomes" id="UP000326939"/>
    </source>
</evidence>
<feature type="transmembrane region" description="Helical" evidence="9">
    <location>
        <begin position="21"/>
        <end position="39"/>
    </location>
</feature>
<keyword evidence="12" id="KW-1185">Reference proteome</keyword>
<organism evidence="11 12">
    <name type="scientific">Salix brachista</name>
    <dbReference type="NCBI Taxonomy" id="2182728"/>
    <lineage>
        <taxon>Eukaryota</taxon>
        <taxon>Viridiplantae</taxon>
        <taxon>Streptophyta</taxon>
        <taxon>Embryophyta</taxon>
        <taxon>Tracheophyta</taxon>
        <taxon>Spermatophyta</taxon>
        <taxon>Magnoliopsida</taxon>
        <taxon>eudicotyledons</taxon>
        <taxon>Gunneridae</taxon>
        <taxon>Pentapetalae</taxon>
        <taxon>rosids</taxon>
        <taxon>fabids</taxon>
        <taxon>Malpighiales</taxon>
        <taxon>Salicaceae</taxon>
        <taxon>Saliceae</taxon>
        <taxon>Salix</taxon>
    </lineage>
</organism>
<dbReference type="AlphaFoldDB" id="A0A5N5LPC5"/>
<dbReference type="InterPro" id="IPR033294">
    <property type="entry name" value="Erlin1/2"/>
</dbReference>
<gene>
    <name evidence="11" type="ORF">DKX38_012685</name>
</gene>
<keyword evidence="7 9" id="KW-0472">Membrane</keyword>
<keyword evidence="4" id="KW-0256">Endoplasmic reticulum</keyword>
<evidence type="ECO:0000256" key="6">
    <source>
        <dbReference type="ARBA" id="ARBA00022989"/>
    </source>
</evidence>
<accession>A0A5N5LPC5</accession>
<dbReference type="SMART" id="SM00244">
    <property type="entry name" value="PHB"/>
    <property type="match status" value="1"/>
</dbReference>
<evidence type="ECO:0000256" key="4">
    <source>
        <dbReference type="ARBA" id="ARBA00022824"/>
    </source>
</evidence>
<comment type="similarity">
    <text evidence="2">Belongs to the band 7/mec-2 family.</text>
</comment>
<dbReference type="EMBL" id="VDCV01000008">
    <property type="protein sequence ID" value="KAB5544573.1"/>
    <property type="molecule type" value="Genomic_DNA"/>
</dbReference>
<dbReference type="GO" id="GO:0005789">
    <property type="term" value="C:endoplasmic reticulum membrane"/>
    <property type="evidence" value="ECO:0007669"/>
    <property type="project" value="UniProtKB-SubCell"/>
</dbReference>